<feature type="domain" description="Aminoglycoside phosphotransferase" evidence="1">
    <location>
        <begin position="46"/>
        <end position="274"/>
    </location>
</feature>
<reference evidence="2 3" key="1">
    <citation type="submission" date="2019-08" db="EMBL/GenBank/DDBJ databases">
        <title>Hyperibacter terrae gen. nov., sp. nov. and Hyperibacter viscosus sp. nov., two new members in the family Rhodospirillaceae isolated from the rhizosphere of Hypericum perforatum.</title>
        <authorList>
            <person name="Noviana Z."/>
        </authorList>
    </citation>
    <scope>NUCLEOTIDE SEQUENCE [LARGE SCALE GENOMIC DNA]</scope>
    <source>
        <strain evidence="2 3">R5959</strain>
    </source>
</reference>
<dbReference type="SUPFAM" id="SSF56112">
    <property type="entry name" value="Protein kinase-like (PK-like)"/>
    <property type="match status" value="1"/>
</dbReference>
<proteinExistence type="predicted"/>
<keyword evidence="3" id="KW-1185">Reference proteome</keyword>
<dbReference type="AlphaFoldDB" id="A0A5J6MX79"/>
<dbReference type="Gene3D" id="3.90.1200.10">
    <property type="match status" value="1"/>
</dbReference>
<dbReference type="InterPro" id="IPR002575">
    <property type="entry name" value="Aminoglycoside_PTrfase"/>
</dbReference>
<dbReference type="EMBL" id="CP042582">
    <property type="protein sequence ID" value="QEX20820.1"/>
    <property type="molecule type" value="Genomic_DNA"/>
</dbReference>
<dbReference type="RefSeq" id="WP_191909281.1">
    <property type="nucleotide sequence ID" value="NZ_CP042582.1"/>
</dbReference>
<evidence type="ECO:0000313" key="3">
    <source>
        <dbReference type="Proteomes" id="UP000325797"/>
    </source>
</evidence>
<name>A0A5J6MX79_9PROT</name>
<dbReference type="InterPro" id="IPR011009">
    <property type="entry name" value="Kinase-like_dom_sf"/>
</dbReference>
<protein>
    <recommendedName>
        <fullName evidence="1">Aminoglycoside phosphotransferase domain-containing protein</fullName>
    </recommendedName>
</protein>
<dbReference type="KEGG" id="hadh:FRZ61_07400"/>
<sequence length="359" mass="39179">MSRRFTEPPPAIRESKPGWREVPASLVAEIERIAKAPIANADIAWGGYSPSASFHLTLGDGRRLFVKGTHPGQTREGRLSLAQEIENYRALPILGGLAPDFIGTAEEGDWSMLLLEAIPETGKALPWSRAKLARLAAALAAFYDRARPEAARWSRPDSYRSLAVDLTDPDSGWLLLARSPEEQAGLLSLFQDHAAARAWLERALPPLVELQAAAPALLHPKEDRAVSLIHLDLRSDNLLFRPDGAPVLLDWSYLTPGPVALDAVFFAPSVEGEGGPPAGETVALFERAMNLRFPLRDQQVALAFAAGYFADKAWLPPPPGLPRLRWVQRMQLAVCLRWAEELIGLPQPPPMIGQGTAAT</sequence>
<dbReference type="Proteomes" id="UP000325797">
    <property type="component" value="Chromosome"/>
</dbReference>
<accession>A0A5J6MX79</accession>
<gene>
    <name evidence="2" type="ORF">FRZ61_07400</name>
</gene>
<dbReference type="Pfam" id="PF01636">
    <property type="entry name" value="APH"/>
    <property type="match status" value="1"/>
</dbReference>
<evidence type="ECO:0000313" key="2">
    <source>
        <dbReference type="EMBL" id="QEX20820.1"/>
    </source>
</evidence>
<organism evidence="2 3">
    <name type="scientific">Hypericibacter adhaerens</name>
    <dbReference type="NCBI Taxonomy" id="2602016"/>
    <lineage>
        <taxon>Bacteria</taxon>
        <taxon>Pseudomonadati</taxon>
        <taxon>Pseudomonadota</taxon>
        <taxon>Alphaproteobacteria</taxon>
        <taxon>Rhodospirillales</taxon>
        <taxon>Dongiaceae</taxon>
        <taxon>Hypericibacter</taxon>
    </lineage>
</organism>
<evidence type="ECO:0000259" key="1">
    <source>
        <dbReference type="Pfam" id="PF01636"/>
    </source>
</evidence>